<evidence type="ECO:0000313" key="6">
    <source>
        <dbReference type="EMBL" id="CAA0084874.1"/>
    </source>
</evidence>
<dbReference type="InterPro" id="IPR002569">
    <property type="entry name" value="Met_Sox_Rdtase_MsrA_dom"/>
</dbReference>
<dbReference type="PANTHER" id="PTHR43774:SF1">
    <property type="entry name" value="PEPTIDE METHIONINE SULFOXIDE REDUCTASE MSRA 2"/>
    <property type="match status" value="1"/>
</dbReference>
<evidence type="ECO:0000256" key="2">
    <source>
        <dbReference type="ARBA" id="ARBA00047806"/>
    </source>
</evidence>
<dbReference type="SUPFAM" id="SSF55068">
    <property type="entry name" value="Peptide methionine sulfoxide reductase"/>
    <property type="match status" value="1"/>
</dbReference>
<dbReference type="InterPro" id="IPR036509">
    <property type="entry name" value="Met_Sox_Rdtase_MsrA_sf"/>
</dbReference>
<evidence type="ECO:0000256" key="4">
    <source>
        <dbReference type="HAMAP-Rule" id="MF_01401"/>
    </source>
</evidence>
<feature type="domain" description="Peptide methionine sulphoxide reductase MsrA" evidence="5">
    <location>
        <begin position="38"/>
        <end position="188"/>
    </location>
</feature>
<proteinExistence type="inferred from homology"/>
<dbReference type="NCBIfam" id="TIGR00401">
    <property type="entry name" value="msrA"/>
    <property type="match status" value="1"/>
</dbReference>
<comment type="catalytic activity">
    <reaction evidence="3 4">
        <text>[thioredoxin]-disulfide + L-methionine + H2O = L-methionine (S)-S-oxide + [thioredoxin]-dithiol</text>
        <dbReference type="Rhea" id="RHEA:19993"/>
        <dbReference type="Rhea" id="RHEA-COMP:10698"/>
        <dbReference type="Rhea" id="RHEA-COMP:10700"/>
        <dbReference type="ChEBI" id="CHEBI:15377"/>
        <dbReference type="ChEBI" id="CHEBI:29950"/>
        <dbReference type="ChEBI" id="CHEBI:50058"/>
        <dbReference type="ChEBI" id="CHEBI:57844"/>
        <dbReference type="ChEBI" id="CHEBI:58772"/>
        <dbReference type="EC" id="1.8.4.11"/>
    </reaction>
</comment>
<dbReference type="EMBL" id="CACSII010000001">
    <property type="protein sequence ID" value="CAA0084874.1"/>
    <property type="molecule type" value="Genomic_DNA"/>
</dbReference>
<protein>
    <recommendedName>
        <fullName evidence="4">Peptide methionine sulfoxide reductase MsrA</fullName>
        <shortName evidence="4">Protein-methionine-S-oxide reductase</shortName>
        <ecNumber evidence="4">1.8.4.11</ecNumber>
    </recommendedName>
    <alternativeName>
        <fullName evidence="4">Peptide-methionine (S)-S-oxide reductase</fullName>
        <shortName evidence="4">Peptide Met(O) reductase</shortName>
    </alternativeName>
</protein>
<dbReference type="PANTHER" id="PTHR43774">
    <property type="entry name" value="PEPTIDE METHIONINE SULFOXIDE REDUCTASE"/>
    <property type="match status" value="1"/>
</dbReference>
<sequence>MLRLENLSPALGGNTLRIAFTVFLLLAGISSHWARADTAIFAGGCFWCMEADFEKLPGVEKVVSGYTGGHVKNPTYSQVVSESTGHYEAIEVIFDPEQVSYQTLLSLFWHTVDPFDNRGQFCDKGPSYRSAIFYLNSTQEKAAKQSLAKLNQRFHDQAIATDIQPAQVFYPAESYHQEYYLKNPVRYKFYRWNCGRDQRLEQIWGTQANKP</sequence>
<dbReference type="EC" id="1.8.4.11" evidence="4"/>
<evidence type="ECO:0000256" key="1">
    <source>
        <dbReference type="ARBA" id="ARBA00023002"/>
    </source>
</evidence>
<evidence type="ECO:0000256" key="3">
    <source>
        <dbReference type="ARBA" id="ARBA00048782"/>
    </source>
</evidence>
<evidence type="ECO:0000259" key="5">
    <source>
        <dbReference type="Pfam" id="PF01625"/>
    </source>
</evidence>
<feature type="active site" evidence="4">
    <location>
        <position position="45"/>
    </location>
</feature>
<organism evidence="6 7">
    <name type="scientific">BD1-7 clade bacterium</name>
    <dbReference type="NCBI Taxonomy" id="2029982"/>
    <lineage>
        <taxon>Bacteria</taxon>
        <taxon>Pseudomonadati</taxon>
        <taxon>Pseudomonadota</taxon>
        <taxon>Gammaproteobacteria</taxon>
        <taxon>Cellvibrionales</taxon>
        <taxon>Spongiibacteraceae</taxon>
        <taxon>BD1-7 clade</taxon>
    </lineage>
</organism>
<dbReference type="Proteomes" id="UP000434580">
    <property type="component" value="Unassembled WGS sequence"/>
</dbReference>
<dbReference type="GO" id="GO:0008113">
    <property type="term" value="F:peptide-methionine (S)-S-oxide reductase activity"/>
    <property type="evidence" value="ECO:0007669"/>
    <property type="project" value="UniProtKB-UniRule"/>
</dbReference>
<keyword evidence="1 4" id="KW-0560">Oxidoreductase</keyword>
<comment type="catalytic activity">
    <reaction evidence="2 4">
        <text>L-methionyl-[protein] + [thioredoxin]-disulfide + H2O = L-methionyl-(S)-S-oxide-[protein] + [thioredoxin]-dithiol</text>
        <dbReference type="Rhea" id="RHEA:14217"/>
        <dbReference type="Rhea" id="RHEA-COMP:10698"/>
        <dbReference type="Rhea" id="RHEA-COMP:10700"/>
        <dbReference type="Rhea" id="RHEA-COMP:12313"/>
        <dbReference type="Rhea" id="RHEA-COMP:12315"/>
        <dbReference type="ChEBI" id="CHEBI:15377"/>
        <dbReference type="ChEBI" id="CHEBI:16044"/>
        <dbReference type="ChEBI" id="CHEBI:29950"/>
        <dbReference type="ChEBI" id="CHEBI:44120"/>
        <dbReference type="ChEBI" id="CHEBI:50058"/>
        <dbReference type="EC" id="1.8.4.11"/>
    </reaction>
</comment>
<dbReference type="OrthoDB" id="4174719at2"/>
<reference evidence="6 7" key="1">
    <citation type="submission" date="2019-11" db="EMBL/GenBank/DDBJ databases">
        <authorList>
            <person name="Holert J."/>
        </authorList>
    </citation>
    <scope>NUCLEOTIDE SEQUENCE [LARGE SCALE GENOMIC DNA]</scope>
    <source>
        <strain evidence="6">BC5_2</strain>
    </source>
</reference>
<dbReference type="Pfam" id="PF01625">
    <property type="entry name" value="PMSR"/>
    <property type="match status" value="1"/>
</dbReference>
<accession>A0A5S9N7K9</accession>
<dbReference type="AlphaFoldDB" id="A0A5S9N7K9"/>
<dbReference type="HAMAP" id="MF_01401">
    <property type="entry name" value="MsrA"/>
    <property type="match status" value="1"/>
</dbReference>
<gene>
    <name evidence="6" type="primary">msrA_1</name>
    <name evidence="4" type="synonym">msrA</name>
    <name evidence="6" type="ORF">DPBNPPHM_00790</name>
</gene>
<comment type="similarity">
    <text evidence="4">Belongs to the MsrA Met sulfoxide reductase family.</text>
</comment>
<name>A0A5S9N7K9_9GAMM</name>
<evidence type="ECO:0000313" key="7">
    <source>
        <dbReference type="Proteomes" id="UP000434580"/>
    </source>
</evidence>
<comment type="function">
    <text evidence="4">Has an important function as a repair enzyme for proteins that have been inactivated by oxidation. Catalyzes the reversible oxidation-reduction of methionine sulfoxide in proteins to methionine.</text>
</comment>
<dbReference type="Gene3D" id="3.30.1060.10">
    <property type="entry name" value="Peptide methionine sulphoxide reductase MsrA"/>
    <property type="match status" value="1"/>
</dbReference>